<evidence type="ECO:0000313" key="2">
    <source>
        <dbReference type="EMBL" id="KOO21800.1"/>
    </source>
</evidence>
<name>A0A0M0J5P1_9EUKA</name>
<reference evidence="3" key="1">
    <citation type="journal article" date="2015" name="PLoS Genet.">
        <title>Genome Sequence and Transcriptome Analyses of Chrysochromulina tobin: Metabolic Tools for Enhanced Algal Fitness in the Prominent Order Prymnesiales (Haptophyceae).</title>
        <authorList>
            <person name="Hovde B.T."/>
            <person name="Deodato C.R."/>
            <person name="Hunsperger H.M."/>
            <person name="Ryken S.A."/>
            <person name="Yost W."/>
            <person name="Jha R.K."/>
            <person name="Patterson J."/>
            <person name="Monnat R.J. Jr."/>
            <person name="Barlow S.B."/>
            <person name="Starkenburg S.R."/>
            <person name="Cattolico R.A."/>
        </authorList>
    </citation>
    <scope>NUCLEOTIDE SEQUENCE</scope>
    <source>
        <strain evidence="3">CCMP291</strain>
    </source>
</reference>
<gene>
    <name evidence="2" type="ORF">Ctob_004240</name>
</gene>
<feature type="compositionally biased region" description="Basic and acidic residues" evidence="1">
    <location>
        <begin position="385"/>
        <end position="412"/>
    </location>
</feature>
<keyword evidence="3" id="KW-1185">Reference proteome</keyword>
<dbReference type="Proteomes" id="UP000037460">
    <property type="component" value="Unassembled WGS sequence"/>
</dbReference>
<dbReference type="AlphaFoldDB" id="A0A0M0J5P1"/>
<dbReference type="EMBL" id="JWZX01003333">
    <property type="protein sequence ID" value="KOO21800.1"/>
    <property type="molecule type" value="Genomic_DNA"/>
</dbReference>
<proteinExistence type="predicted"/>
<evidence type="ECO:0000313" key="3">
    <source>
        <dbReference type="Proteomes" id="UP000037460"/>
    </source>
</evidence>
<evidence type="ECO:0000256" key="1">
    <source>
        <dbReference type="SAM" id="MobiDB-lite"/>
    </source>
</evidence>
<sequence>MSTVDPSRLKVSELKAILRERNVAFEAPSVGGDCPYILVTGAGEAAVNGLYALAALANERPTWKALTNDDAIIQFNTAAEADGWFGAGTGAIYAIVDKTHKYIAKDTASTGLRSPPTTGFVARSKKVKEPAPTLACAAVAPSCARARAIASGLPFASGALFTRSSSLVPRTTYTHALAAGQATLSWQDASAATRGATGGGTSGGAAWLLIAPDAVRKAFEPAYKGKVQLGSFLVAGGFTLLTVSLWVRAEDGAQLPLPKLDVLDADEGYEWLGSAEPCLVSATEWRQCSATVALDTAPEAALYSRLAAPVHARTIVASDGKEGKMVAEIPSGGGRPPSKRAARIDVQSVYRPAWRARLELGRYVVQLSELRVRLWGRATRHVERGDGRRLDGDDGRRLDGDDGSDDGRRLDGDDGSDDGSGAGAGENVRVTIDVTDESVGGEWVGSAQPLYFGPVWKEHTVTVVLDTARSLHVLSLALIVGGTAAEYWVDDVAIEQAVPPRGLREGILSIGFEEDEPHDAADGGLAIVRHPAAPAGALPYSRSTLAAPLSTADRMIVPPAVGPTGSRCAKLVVEQPAEPPWYPKLGWRLIAC</sequence>
<protein>
    <submittedName>
        <fullName evidence="2">Uncharacterized protein</fullName>
    </submittedName>
</protein>
<organism evidence="2 3">
    <name type="scientific">Chrysochromulina tobinii</name>
    <dbReference type="NCBI Taxonomy" id="1460289"/>
    <lineage>
        <taxon>Eukaryota</taxon>
        <taxon>Haptista</taxon>
        <taxon>Haptophyta</taxon>
        <taxon>Prymnesiophyceae</taxon>
        <taxon>Prymnesiales</taxon>
        <taxon>Chrysochromulinaceae</taxon>
        <taxon>Chrysochromulina</taxon>
    </lineage>
</organism>
<comment type="caution">
    <text evidence="2">The sequence shown here is derived from an EMBL/GenBank/DDBJ whole genome shotgun (WGS) entry which is preliminary data.</text>
</comment>
<accession>A0A0M0J5P1</accession>
<feature type="region of interest" description="Disordered" evidence="1">
    <location>
        <begin position="385"/>
        <end position="426"/>
    </location>
</feature>